<gene>
    <name evidence="1" type="ORF">NYG90_04100</name>
</gene>
<proteinExistence type="predicted"/>
<name>A0ACC6FRT0_9HELI</name>
<evidence type="ECO:0000313" key="1">
    <source>
        <dbReference type="EMBL" id="MDL0081865.1"/>
    </source>
</evidence>
<keyword evidence="1" id="KW-0378">Hydrolase</keyword>
<sequence>MLRDFTIIDTMEKITIADSFIKGKNKIGIGHGESKLYIGQITDDHTMQFFDIQKQRGKEFKCFVLKKDLLNYLDDIKVEYFNPTQEYQNKLELPNVWKERFLKVSSLDEVLYFTLKDQDQLQPPRIYFNTIEKDKNYNLIREVALANISYLSCLKLQNKHSKEIVYYFRIFADLSYLSLAKEEENILSSINNNANINTQEKEKISNARIGQGKYREGLLNECPFCPITMVSDDRLLIASHIKPWRMSNDFEKTDPKNGFMLTPHIDFLFDRGFISFSDSKQMLLSPWISKATYKNLGLVGSKVYPNLAVSGREKYLAFHRENIFKT</sequence>
<evidence type="ECO:0000313" key="2">
    <source>
        <dbReference type="Proteomes" id="UP001173802"/>
    </source>
</evidence>
<protein>
    <submittedName>
        <fullName evidence="1">HNH endonuclease</fullName>
    </submittedName>
</protein>
<keyword evidence="1" id="KW-0255">Endonuclease</keyword>
<keyword evidence="2" id="KW-1185">Reference proteome</keyword>
<dbReference type="Proteomes" id="UP001173802">
    <property type="component" value="Unassembled WGS sequence"/>
</dbReference>
<comment type="caution">
    <text evidence="1">The sequence shown here is derived from an EMBL/GenBank/DDBJ whole genome shotgun (WGS) entry which is preliminary data.</text>
</comment>
<keyword evidence="1" id="KW-0540">Nuclease</keyword>
<reference evidence="1 2" key="1">
    <citation type="journal article" date="2023" name="Microorganisms">
        <title>Isolation and Genomic Characteristics of Cat-Borne Campylobacter felis sp. nov. and Sheep-Borne Campylobacter ovis sp. nov.</title>
        <authorList>
            <person name="Wang H."/>
            <person name="Li Y."/>
            <person name="Gu Y."/>
            <person name="Zhou G."/>
            <person name="Chen X."/>
            <person name="Zhang X."/>
            <person name="Shao Z."/>
            <person name="Zhang J."/>
            <person name="Zhang M."/>
        </authorList>
    </citation>
    <scope>NUCLEOTIDE SEQUENCE [LARGE SCALE GENOMIC DNA]</scope>
    <source>
        <strain evidence="1 2">XJK30-2</strain>
    </source>
</reference>
<accession>A0ACC6FRT0</accession>
<dbReference type="EMBL" id="JANURN010000003">
    <property type="protein sequence ID" value="MDL0081865.1"/>
    <property type="molecule type" value="Genomic_DNA"/>
</dbReference>
<organism evidence="1 2">
    <name type="scientific">Helicobacter zhangjianzhongii</name>
    <dbReference type="NCBI Taxonomy" id="2974574"/>
    <lineage>
        <taxon>Bacteria</taxon>
        <taxon>Pseudomonadati</taxon>
        <taxon>Campylobacterota</taxon>
        <taxon>Epsilonproteobacteria</taxon>
        <taxon>Campylobacterales</taxon>
        <taxon>Helicobacteraceae</taxon>
        <taxon>Helicobacter</taxon>
    </lineage>
</organism>